<dbReference type="CDD" id="cd00067">
    <property type="entry name" value="GAL4"/>
    <property type="match status" value="1"/>
</dbReference>
<dbReference type="InterPro" id="IPR021858">
    <property type="entry name" value="Fun_TF"/>
</dbReference>
<keyword evidence="1" id="KW-0805">Transcription regulation</keyword>
<evidence type="ECO:0000313" key="5">
    <source>
        <dbReference type="EMBL" id="KAH8698527.1"/>
    </source>
</evidence>
<evidence type="ECO:0000256" key="1">
    <source>
        <dbReference type="ARBA" id="ARBA00023015"/>
    </source>
</evidence>
<dbReference type="InterPro" id="IPR036864">
    <property type="entry name" value="Zn2-C6_fun-type_DNA-bd_sf"/>
</dbReference>
<gene>
    <name evidence="5" type="ORF">BGW36DRAFT_460428</name>
</gene>
<dbReference type="GO" id="GO:0000981">
    <property type="term" value="F:DNA-binding transcription factor activity, RNA polymerase II-specific"/>
    <property type="evidence" value="ECO:0007669"/>
    <property type="project" value="InterPro"/>
</dbReference>
<organism evidence="5 6">
    <name type="scientific">Talaromyces proteolyticus</name>
    <dbReference type="NCBI Taxonomy" id="1131652"/>
    <lineage>
        <taxon>Eukaryota</taxon>
        <taxon>Fungi</taxon>
        <taxon>Dikarya</taxon>
        <taxon>Ascomycota</taxon>
        <taxon>Pezizomycotina</taxon>
        <taxon>Eurotiomycetes</taxon>
        <taxon>Eurotiomycetidae</taxon>
        <taxon>Eurotiales</taxon>
        <taxon>Trichocomaceae</taxon>
        <taxon>Talaromyces</taxon>
        <taxon>Talaromyces sect. Bacilispori</taxon>
    </lineage>
</organism>
<accession>A0AAD4KWK8</accession>
<dbReference type="EMBL" id="JAJTJA010000005">
    <property type="protein sequence ID" value="KAH8698527.1"/>
    <property type="molecule type" value="Genomic_DNA"/>
</dbReference>
<comment type="caution">
    <text evidence="5">The sequence shown here is derived from an EMBL/GenBank/DDBJ whole genome shotgun (WGS) entry which is preliminary data.</text>
</comment>
<evidence type="ECO:0008006" key="7">
    <source>
        <dbReference type="Google" id="ProtNLM"/>
    </source>
</evidence>
<dbReference type="InterPro" id="IPR001138">
    <property type="entry name" value="Zn2Cys6_DnaBD"/>
</dbReference>
<name>A0AAD4KWK8_9EURO</name>
<dbReference type="GO" id="GO:0008270">
    <property type="term" value="F:zinc ion binding"/>
    <property type="evidence" value="ECO:0007669"/>
    <property type="project" value="InterPro"/>
</dbReference>
<dbReference type="AlphaFoldDB" id="A0AAD4KWK8"/>
<proteinExistence type="predicted"/>
<dbReference type="Pfam" id="PF11951">
    <property type="entry name" value="Fungal_trans_2"/>
    <property type="match status" value="1"/>
</dbReference>
<sequence length="534" mass="60553">MVYYGAVSKGCHRCRQRKIKARSKYTPYFMQYPLECDQRKPGCQRCEKSDIECPGYRDLNQVLFRLENSRIIRRACKTEQPNSGLVPAKTTLSQDNPLPNSYLEEILKWFHSGITYPLLQPVDELGANFFFTKYTYNSPPYDTDYHDWLMQSYLDEGPSRALRAGIEAVGLAGISNTSSHAPYITRKSKEKYGEAMAVVKEALNDPVRAMEDSTLMTVLLLGVFEIINFETWDRFQYWTAHVNAATALLELRGRQQFAQQRGAQLYIQSRSQILLACMQEEIAIPPGLVRATYDFENSGIRQRWRDRKYASPASISEISFRTANLRAALRTGEITNPEVIRKLALEIDSDLESWGAVVPPSWHYKIIDDPNAAVGTCFVGTRHMYPEHWIIEIWNNWRVLRILVNHIVVQNEARLMQGSESKKLAALSVIRQLSTDICISVYSFTGSPRMISLVQPLYVACLEEHNSYNVRSFAVEQLSKIAASLGIRQAGLLASMVSKSLGSKDFSPDVAVGESVDLTIACPLSDSSLWERSR</sequence>
<keyword evidence="2" id="KW-0238">DNA-binding</keyword>
<dbReference type="Gene3D" id="4.10.240.10">
    <property type="entry name" value="Zn(2)-C6 fungal-type DNA-binding domain"/>
    <property type="match status" value="1"/>
</dbReference>
<keyword evidence="4" id="KW-0539">Nucleus</keyword>
<evidence type="ECO:0000256" key="4">
    <source>
        <dbReference type="ARBA" id="ARBA00023242"/>
    </source>
</evidence>
<protein>
    <recommendedName>
        <fullName evidence="7">Zn(2)-C6 fungal-type domain-containing protein</fullName>
    </recommendedName>
</protein>
<dbReference type="Proteomes" id="UP001201262">
    <property type="component" value="Unassembled WGS sequence"/>
</dbReference>
<dbReference type="GeneID" id="70252378"/>
<dbReference type="InterPro" id="IPR053175">
    <property type="entry name" value="DHMBA_Reg_Transcription_Factor"/>
</dbReference>
<keyword evidence="3" id="KW-0804">Transcription</keyword>
<evidence type="ECO:0000256" key="3">
    <source>
        <dbReference type="ARBA" id="ARBA00023163"/>
    </source>
</evidence>
<reference evidence="5" key="1">
    <citation type="submission" date="2021-12" db="EMBL/GenBank/DDBJ databases">
        <title>Convergent genome expansion in fungi linked to evolution of root-endophyte symbiosis.</title>
        <authorList>
            <consortium name="DOE Joint Genome Institute"/>
            <person name="Ke Y.-H."/>
            <person name="Bonito G."/>
            <person name="Liao H.-L."/>
            <person name="Looney B."/>
            <person name="Rojas-Flechas A."/>
            <person name="Nash J."/>
            <person name="Hameed K."/>
            <person name="Schadt C."/>
            <person name="Martin F."/>
            <person name="Crous P.W."/>
            <person name="Miettinen O."/>
            <person name="Magnuson J.K."/>
            <person name="Labbe J."/>
            <person name="Jacobson D."/>
            <person name="Doktycz M.J."/>
            <person name="Veneault-Fourrey C."/>
            <person name="Kuo A."/>
            <person name="Mondo S."/>
            <person name="Calhoun S."/>
            <person name="Riley R."/>
            <person name="Ohm R."/>
            <person name="LaButti K."/>
            <person name="Andreopoulos B."/>
            <person name="Pangilinan J."/>
            <person name="Nolan M."/>
            <person name="Tritt A."/>
            <person name="Clum A."/>
            <person name="Lipzen A."/>
            <person name="Daum C."/>
            <person name="Barry K."/>
            <person name="Grigoriev I.V."/>
            <person name="Vilgalys R."/>
        </authorList>
    </citation>
    <scope>NUCLEOTIDE SEQUENCE</scope>
    <source>
        <strain evidence="5">PMI_201</strain>
    </source>
</reference>
<dbReference type="PANTHER" id="PTHR38791">
    <property type="entry name" value="ZN(II)2CYS6 TRANSCRIPTION FACTOR (EUROFUNG)-RELATED-RELATED"/>
    <property type="match status" value="1"/>
</dbReference>
<evidence type="ECO:0000256" key="2">
    <source>
        <dbReference type="ARBA" id="ARBA00023125"/>
    </source>
</evidence>
<dbReference type="GO" id="GO:0003677">
    <property type="term" value="F:DNA binding"/>
    <property type="evidence" value="ECO:0007669"/>
    <property type="project" value="UniProtKB-KW"/>
</dbReference>
<evidence type="ECO:0000313" key="6">
    <source>
        <dbReference type="Proteomes" id="UP001201262"/>
    </source>
</evidence>
<dbReference type="RefSeq" id="XP_046072991.1">
    <property type="nucleotide sequence ID" value="XM_046222091.1"/>
</dbReference>
<keyword evidence="6" id="KW-1185">Reference proteome</keyword>